<name>A0ABV7X5C4_9SPHN</name>
<protein>
    <submittedName>
        <fullName evidence="2">Tetratricopeptide repeat-containing protein</fullName>
    </submittedName>
</protein>
<dbReference type="Proteomes" id="UP001595615">
    <property type="component" value="Unassembled WGS sequence"/>
</dbReference>
<dbReference type="EMBL" id="JBHRXV010000001">
    <property type="protein sequence ID" value="MFC3711177.1"/>
    <property type="molecule type" value="Genomic_DNA"/>
</dbReference>
<accession>A0ABV7X5C4</accession>
<dbReference type="Pfam" id="PF20308">
    <property type="entry name" value="TPR-S"/>
    <property type="match status" value="1"/>
</dbReference>
<sequence>MSVRAQILRLSRLGADAQAWSAFRTAGLEGKRDFDTLILTGRLKKDQAVRAAGSERIRLFREASADYAAAAERTPSTYALINAASLAQLGGDPKAARGYAEQVLALLDSGQHDPDTPYWLAATRAEAELLTGDPAAAQATMAQAAALLPRAWEEHATTLRQFALLLDASGADAGWLDQFRPAPVLHFDGLIGLAADDAAASRTIAEAVTKLRPSLGIGALAAGSDILIAEALLATDAELHVVLPCDAECFVAQSVAPAGGDWAARFGKLLDAAASVTITSPIATLSDAAIDLAKQVAMGMAIRQARALATRPVALRITDARAPTTHGAAEALWRAAGHAIEAVPLARSAEVHPLADAARDTLTALVAVRDKPVRSYASFGEALRVAKAKGAAAGIDLSLSADDTLALAALNGAPGAIVATSRAAAAALLHDPNLEADLIGGVRSPTGEDELWRLRPIAPQAAPATRSAAPRARAGSAPAAPPPRPRVKPSL</sequence>
<evidence type="ECO:0000256" key="1">
    <source>
        <dbReference type="SAM" id="MobiDB-lite"/>
    </source>
</evidence>
<organism evidence="2 3">
    <name type="scientific">Sphingoaurantiacus capsulatus</name>
    <dbReference type="NCBI Taxonomy" id="1771310"/>
    <lineage>
        <taxon>Bacteria</taxon>
        <taxon>Pseudomonadati</taxon>
        <taxon>Pseudomonadota</taxon>
        <taxon>Alphaproteobacteria</taxon>
        <taxon>Sphingomonadales</taxon>
        <taxon>Sphingosinicellaceae</taxon>
        <taxon>Sphingoaurantiacus</taxon>
    </lineage>
</organism>
<feature type="compositionally biased region" description="Low complexity" evidence="1">
    <location>
        <begin position="458"/>
        <end position="478"/>
    </location>
</feature>
<keyword evidence="3" id="KW-1185">Reference proteome</keyword>
<evidence type="ECO:0000313" key="2">
    <source>
        <dbReference type="EMBL" id="MFC3711177.1"/>
    </source>
</evidence>
<evidence type="ECO:0000313" key="3">
    <source>
        <dbReference type="Proteomes" id="UP001595615"/>
    </source>
</evidence>
<gene>
    <name evidence="2" type="ORF">ACFOMD_01250</name>
</gene>
<proteinExistence type="predicted"/>
<dbReference type="RefSeq" id="WP_380855581.1">
    <property type="nucleotide sequence ID" value="NZ_JBHRXV010000001.1"/>
</dbReference>
<feature type="region of interest" description="Disordered" evidence="1">
    <location>
        <begin position="456"/>
        <end position="491"/>
    </location>
</feature>
<dbReference type="InterPro" id="IPR046880">
    <property type="entry name" value="TPR-S"/>
</dbReference>
<reference evidence="3" key="1">
    <citation type="journal article" date="2019" name="Int. J. Syst. Evol. Microbiol.">
        <title>The Global Catalogue of Microorganisms (GCM) 10K type strain sequencing project: providing services to taxonomists for standard genome sequencing and annotation.</title>
        <authorList>
            <consortium name="The Broad Institute Genomics Platform"/>
            <consortium name="The Broad Institute Genome Sequencing Center for Infectious Disease"/>
            <person name="Wu L."/>
            <person name="Ma J."/>
        </authorList>
    </citation>
    <scope>NUCLEOTIDE SEQUENCE [LARGE SCALE GENOMIC DNA]</scope>
    <source>
        <strain evidence="3">KCTC 42644</strain>
    </source>
</reference>
<comment type="caution">
    <text evidence="2">The sequence shown here is derived from an EMBL/GenBank/DDBJ whole genome shotgun (WGS) entry which is preliminary data.</text>
</comment>